<dbReference type="Pfam" id="PF10400">
    <property type="entry name" value="Vir_act_alpha_C"/>
    <property type="match status" value="1"/>
</dbReference>
<feature type="domain" description="Transcription regulator PadR C-terminal" evidence="3">
    <location>
        <begin position="90"/>
        <end position="169"/>
    </location>
</feature>
<organism evidence="4 5">
    <name type="scientific">Streptomyces hokutonensis</name>
    <dbReference type="NCBI Taxonomy" id="1306990"/>
    <lineage>
        <taxon>Bacteria</taxon>
        <taxon>Bacillati</taxon>
        <taxon>Actinomycetota</taxon>
        <taxon>Actinomycetes</taxon>
        <taxon>Kitasatosporales</taxon>
        <taxon>Streptomycetaceae</taxon>
        <taxon>Streptomyces</taxon>
    </lineage>
</organism>
<evidence type="ECO:0000313" key="4">
    <source>
        <dbReference type="EMBL" id="MFE9603643.1"/>
    </source>
</evidence>
<comment type="caution">
    <text evidence="4">The sequence shown here is derived from an EMBL/GenBank/DDBJ whole genome shotgun (WGS) entry which is preliminary data.</text>
</comment>
<evidence type="ECO:0000256" key="1">
    <source>
        <dbReference type="SAM" id="MobiDB-lite"/>
    </source>
</evidence>
<dbReference type="EMBL" id="JBIAHM010000014">
    <property type="protein sequence ID" value="MFE9603643.1"/>
    <property type="molecule type" value="Genomic_DNA"/>
</dbReference>
<gene>
    <name evidence="4" type="ORF">ACFYNQ_34420</name>
</gene>
<dbReference type="Proteomes" id="UP001601303">
    <property type="component" value="Unassembled WGS sequence"/>
</dbReference>
<dbReference type="Gene3D" id="1.10.10.10">
    <property type="entry name" value="Winged helix-like DNA-binding domain superfamily/Winged helix DNA-binding domain"/>
    <property type="match status" value="1"/>
</dbReference>
<dbReference type="InterPro" id="IPR036388">
    <property type="entry name" value="WH-like_DNA-bd_sf"/>
</dbReference>
<accession>A0ABW6MDS8</accession>
<sequence length="202" mass="22490">MSLRNALLGLLVFRPGSGYDLLKMFDTSLGYVWPAKQSQIYGELTKLDATGLIKVTEEGPRGRKQYSLTPAGHAETVRWLTESRESRPQRNPMLLQTFFLGLLPREEAVQRLLDHAEASAKEHDTLVALRDTEDWDKDMLTVCGRLVLEHGIRQRVLEQEWARWAADQLRAGHAVDPDGGPTGVPGKETDTEEPSAANASDA</sequence>
<dbReference type="InterPro" id="IPR018309">
    <property type="entry name" value="Tscrpt_reg_PadR_C"/>
</dbReference>
<evidence type="ECO:0000313" key="5">
    <source>
        <dbReference type="Proteomes" id="UP001601303"/>
    </source>
</evidence>
<dbReference type="PANTHER" id="PTHR43252">
    <property type="entry name" value="TRANSCRIPTIONAL REGULATOR YQJI"/>
    <property type="match status" value="1"/>
</dbReference>
<evidence type="ECO:0000259" key="3">
    <source>
        <dbReference type="Pfam" id="PF10400"/>
    </source>
</evidence>
<dbReference type="InterPro" id="IPR005149">
    <property type="entry name" value="Tscrpt_reg_PadR_N"/>
</dbReference>
<keyword evidence="5" id="KW-1185">Reference proteome</keyword>
<dbReference type="RefSeq" id="WP_388112386.1">
    <property type="nucleotide sequence ID" value="NZ_JBIAHM010000014.1"/>
</dbReference>
<feature type="domain" description="Transcription regulator PadR N-terminal" evidence="2">
    <location>
        <begin position="7"/>
        <end position="75"/>
    </location>
</feature>
<protein>
    <submittedName>
        <fullName evidence="4">PadR family transcriptional regulator</fullName>
    </submittedName>
</protein>
<name>A0ABW6MDS8_9ACTN</name>
<dbReference type="Pfam" id="PF03551">
    <property type="entry name" value="PadR"/>
    <property type="match status" value="1"/>
</dbReference>
<feature type="region of interest" description="Disordered" evidence="1">
    <location>
        <begin position="172"/>
        <end position="202"/>
    </location>
</feature>
<dbReference type="PANTHER" id="PTHR43252:SF2">
    <property type="entry name" value="TRANSCRIPTION REGULATOR, PADR-LIKE FAMILY"/>
    <property type="match status" value="1"/>
</dbReference>
<evidence type="ECO:0000259" key="2">
    <source>
        <dbReference type="Pfam" id="PF03551"/>
    </source>
</evidence>
<reference evidence="4 5" key="1">
    <citation type="submission" date="2024-10" db="EMBL/GenBank/DDBJ databases">
        <title>The Natural Products Discovery Center: Release of the First 8490 Sequenced Strains for Exploring Actinobacteria Biosynthetic Diversity.</title>
        <authorList>
            <person name="Kalkreuter E."/>
            <person name="Kautsar S.A."/>
            <person name="Yang D."/>
            <person name="Bader C.D."/>
            <person name="Teijaro C.N."/>
            <person name="Fluegel L."/>
            <person name="Davis C.M."/>
            <person name="Simpson J.R."/>
            <person name="Lauterbach L."/>
            <person name="Steele A.D."/>
            <person name="Gui C."/>
            <person name="Meng S."/>
            <person name="Li G."/>
            <person name="Viehrig K."/>
            <person name="Ye F."/>
            <person name="Su P."/>
            <person name="Kiefer A.F."/>
            <person name="Nichols A."/>
            <person name="Cepeda A.J."/>
            <person name="Yan W."/>
            <person name="Fan B."/>
            <person name="Jiang Y."/>
            <person name="Adhikari A."/>
            <person name="Zheng C.-J."/>
            <person name="Schuster L."/>
            <person name="Cowan T.M."/>
            <person name="Smanski M.J."/>
            <person name="Chevrette M.G."/>
            <person name="De Carvalho L.P.S."/>
            <person name="Shen B."/>
        </authorList>
    </citation>
    <scope>NUCLEOTIDE SEQUENCE [LARGE SCALE GENOMIC DNA]</scope>
    <source>
        <strain evidence="4 5">NPDC006488</strain>
    </source>
</reference>
<proteinExistence type="predicted"/>
<dbReference type="InterPro" id="IPR036390">
    <property type="entry name" value="WH_DNA-bd_sf"/>
</dbReference>
<dbReference type="SUPFAM" id="SSF46785">
    <property type="entry name" value="Winged helix' DNA-binding domain"/>
    <property type="match status" value="1"/>
</dbReference>